<feature type="region of interest" description="Disordered" evidence="1">
    <location>
        <begin position="1"/>
        <end position="21"/>
    </location>
</feature>
<dbReference type="AlphaFoldDB" id="A0A834F7I8"/>
<accession>A0A834F7I8</accession>
<dbReference type="Proteomes" id="UP000646548">
    <property type="component" value="Unassembled WGS sequence"/>
</dbReference>
<feature type="compositionally biased region" description="Low complexity" evidence="1">
    <location>
        <begin position="9"/>
        <end position="18"/>
    </location>
</feature>
<dbReference type="EMBL" id="WKFB01000401">
    <property type="protein sequence ID" value="KAF6724266.1"/>
    <property type="molecule type" value="Genomic_DNA"/>
</dbReference>
<reference evidence="2" key="1">
    <citation type="journal article" name="BMC Genomics">
        <title>Long-read sequencing and de novo genome assembly of marine medaka (Oryzias melastigma).</title>
        <authorList>
            <person name="Liang P."/>
            <person name="Saqib H.S.A."/>
            <person name="Ni X."/>
            <person name="Shen Y."/>
        </authorList>
    </citation>
    <scope>NUCLEOTIDE SEQUENCE</scope>
    <source>
        <strain evidence="2">Bigg-433</strain>
    </source>
</reference>
<evidence type="ECO:0000313" key="2">
    <source>
        <dbReference type="EMBL" id="KAF6724266.1"/>
    </source>
</evidence>
<evidence type="ECO:0000256" key="1">
    <source>
        <dbReference type="SAM" id="MobiDB-lite"/>
    </source>
</evidence>
<proteinExistence type="predicted"/>
<organism evidence="2 3">
    <name type="scientific">Oryzias melastigma</name>
    <name type="common">Marine medaka</name>
    <dbReference type="NCBI Taxonomy" id="30732"/>
    <lineage>
        <taxon>Eukaryota</taxon>
        <taxon>Metazoa</taxon>
        <taxon>Chordata</taxon>
        <taxon>Craniata</taxon>
        <taxon>Vertebrata</taxon>
        <taxon>Euteleostomi</taxon>
        <taxon>Actinopterygii</taxon>
        <taxon>Neopterygii</taxon>
        <taxon>Teleostei</taxon>
        <taxon>Neoteleostei</taxon>
        <taxon>Acanthomorphata</taxon>
        <taxon>Ovalentaria</taxon>
        <taxon>Atherinomorphae</taxon>
        <taxon>Beloniformes</taxon>
        <taxon>Adrianichthyidae</taxon>
        <taxon>Oryziinae</taxon>
        <taxon>Oryzias</taxon>
    </lineage>
</organism>
<sequence>MEKEAQSFPPSSRGGPSRTGHLRCTCVLKRGFTGGGRCPLEEQKERLSFSPSAFL</sequence>
<protein>
    <submittedName>
        <fullName evidence="2">Uncharacterized protein</fullName>
    </submittedName>
</protein>
<evidence type="ECO:0000313" key="3">
    <source>
        <dbReference type="Proteomes" id="UP000646548"/>
    </source>
</evidence>
<comment type="caution">
    <text evidence="2">The sequence shown here is derived from an EMBL/GenBank/DDBJ whole genome shotgun (WGS) entry which is preliminary data.</text>
</comment>
<name>A0A834F7I8_ORYME</name>
<gene>
    <name evidence="2" type="ORF">FQA47_008792</name>
</gene>